<evidence type="ECO:0000313" key="2">
    <source>
        <dbReference type="EMBL" id="CAK8998315.1"/>
    </source>
</evidence>
<gene>
    <name evidence="1" type="ORF">SCF082_LOCUS5582</name>
    <name evidence="2" type="ORF">SCF082_LOCUS5588</name>
</gene>
<comment type="caution">
    <text evidence="2">The sequence shown here is derived from an EMBL/GenBank/DDBJ whole genome shotgun (WGS) entry which is preliminary data.</text>
</comment>
<protein>
    <submittedName>
        <fullName evidence="2">Uncharacterized protein</fullName>
    </submittedName>
</protein>
<dbReference type="Proteomes" id="UP001642464">
    <property type="component" value="Unassembled WGS sequence"/>
</dbReference>
<keyword evidence="3" id="KW-1185">Reference proteome</keyword>
<organism evidence="2 3">
    <name type="scientific">Durusdinium trenchii</name>
    <dbReference type="NCBI Taxonomy" id="1381693"/>
    <lineage>
        <taxon>Eukaryota</taxon>
        <taxon>Sar</taxon>
        <taxon>Alveolata</taxon>
        <taxon>Dinophyceae</taxon>
        <taxon>Suessiales</taxon>
        <taxon>Symbiodiniaceae</taxon>
        <taxon>Durusdinium</taxon>
    </lineage>
</organism>
<dbReference type="EMBL" id="CAXAMM010003025">
    <property type="protein sequence ID" value="CAK8998290.1"/>
    <property type="molecule type" value="Genomic_DNA"/>
</dbReference>
<accession>A0ABP0IAB9</accession>
<dbReference type="EMBL" id="CAXAMM010003036">
    <property type="protein sequence ID" value="CAK8998315.1"/>
    <property type="molecule type" value="Genomic_DNA"/>
</dbReference>
<evidence type="ECO:0000313" key="3">
    <source>
        <dbReference type="Proteomes" id="UP001642464"/>
    </source>
</evidence>
<sequence length="117" mass="13057">MFTCCSCSDEQPVELAEVPKVSSYEKEPCEEGEEGLRCTFLLPDCSTKEVLFKAKPLGLDFRRSTPLTVRGVRPPRGQLPEVQVGWILTHLQGEELSVDLKAATLQLLLAVKKLPMR</sequence>
<evidence type="ECO:0000313" key="1">
    <source>
        <dbReference type="EMBL" id="CAK8998290.1"/>
    </source>
</evidence>
<reference evidence="2 3" key="1">
    <citation type="submission" date="2024-02" db="EMBL/GenBank/DDBJ databases">
        <authorList>
            <person name="Chen Y."/>
            <person name="Shah S."/>
            <person name="Dougan E. K."/>
            <person name="Thang M."/>
            <person name="Chan C."/>
        </authorList>
    </citation>
    <scope>NUCLEOTIDE SEQUENCE [LARGE SCALE GENOMIC DNA]</scope>
</reference>
<name>A0ABP0IAB9_9DINO</name>
<proteinExistence type="predicted"/>